<protein>
    <submittedName>
        <fullName evidence="3">DUF2062 domain-containing protein</fullName>
    </submittedName>
</protein>
<keyword evidence="1" id="KW-0812">Transmembrane</keyword>
<feature type="domain" description="DUF2062" evidence="2">
    <location>
        <begin position="13"/>
        <end position="153"/>
    </location>
</feature>
<dbReference type="PANTHER" id="PTHR40547">
    <property type="entry name" value="SLL0298 PROTEIN"/>
    <property type="match status" value="1"/>
</dbReference>
<name>A0ABX1TM85_9GAMM</name>
<proteinExistence type="predicted"/>
<accession>A0ABX1TM85</accession>
<dbReference type="InterPro" id="IPR018639">
    <property type="entry name" value="DUF2062"/>
</dbReference>
<sequence>MPDPQHLRAHKNLRFLGELLHDPRLWHFSRRPTVRGLAAGMFFAFVPFPWQMLLAATAAAWLRFNLPVAVAMVWITNPLTMPPIFYLTYRLGAWLLGSPPQSWTFELSLHWLLQQAGTIGPPLLVGSLVVGMVAGVFTFCAAHLFWRWYIVNKFRRRRRVATCSG</sequence>
<organism evidence="3 4">
    <name type="scientific">Candidatus Competibacter phosphatis</name>
    <dbReference type="NCBI Taxonomy" id="221280"/>
    <lineage>
        <taxon>Bacteria</taxon>
        <taxon>Pseudomonadati</taxon>
        <taxon>Pseudomonadota</taxon>
        <taxon>Gammaproteobacteria</taxon>
        <taxon>Candidatus Competibacteraceae</taxon>
        <taxon>Candidatus Competibacter</taxon>
    </lineage>
</organism>
<reference evidence="3 4" key="1">
    <citation type="submission" date="2019-03" db="EMBL/GenBank/DDBJ databases">
        <title>Metabolic reconstructions from genomes of highly enriched 'Candidatus Accumulibacter' and 'Candidatus Competibacter' bioreactor populations.</title>
        <authorList>
            <person name="Annavajhala M.K."/>
            <person name="Welles L."/>
            <person name="Abbas B."/>
            <person name="Sorokin D."/>
            <person name="Park H."/>
            <person name="Van Loosdrecht M."/>
            <person name="Chandran K."/>
        </authorList>
    </citation>
    <scope>NUCLEOTIDE SEQUENCE [LARGE SCALE GENOMIC DNA]</scope>
    <source>
        <strain evidence="3 4">SBR_G</strain>
    </source>
</reference>
<feature type="transmembrane region" description="Helical" evidence="1">
    <location>
        <begin position="34"/>
        <end position="52"/>
    </location>
</feature>
<feature type="transmembrane region" description="Helical" evidence="1">
    <location>
        <begin position="58"/>
        <end position="77"/>
    </location>
</feature>
<dbReference type="Pfam" id="PF09835">
    <property type="entry name" value="DUF2062"/>
    <property type="match status" value="1"/>
</dbReference>
<keyword evidence="4" id="KW-1185">Reference proteome</keyword>
<evidence type="ECO:0000259" key="2">
    <source>
        <dbReference type="Pfam" id="PF09835"/>
    </source>
</evidence>
<evidence type="ECO:0000313" key="4">
    <source>
        <dbReference type="Proteomes" id="UP000760480"/>
    </source>
</evidence>
<keyword evidence="1" id="KW-0472">Membrane</keyword>
<dbReference type="EMBL" id="SPMZ01000019">
    <property type="protein sequence ID" value="NMQ19005.1"/>
    <property type="molecule type" value="Genomic_DNA"/>
</dbReference>
<evidence type="ECO:0000256" key="1">
    <source>
        <dbReference type="SAM" id="Phobius"/>
    </source>
</evidence>
<dbReference type="Proteomes" id="UP000760480">
    <property type="component" value="Unassembled WGS sequence"/>
</dbReference>
<comment type="caution">
    <text evidence="3">The sequence shown here is derived from an EMBL/GenBank/DDBJ whole genome shotgun (WGS) entry which is preliminary data.</text>
</comment>
<dbReference type="PANTHER" id="PTHR40547:SF1">
    <property type="entry name" value="SLL0298 PROTEIN"/>
    <property type="match status" value="1"/>
</dbReference>
<keyword evidence="1" id="KW-1133">Transmembrane helix</keyword>
<evidence type="ECO:0000313" key="3">
    <source>
        <dbReference type="EMBL" id="NMQ19005.1"/>
    </source>
</evidence>
<feature type="transmembrane region" description="Helical" evidence="1">
    <location>
        <begin position="123"/>
        <end position="149"/>
    </location>
</feature>
<gene>
    <name evidence="3" type="ORF">E4P82_07155</name>
</gene>